<dbReference type="Pfam" id="PF13791">
    <property type="entry name" value="Sigma_reg_C"/>
    <property type="match status" value="1"/>
</dbReference>
<accession>A0AAJ2KV80</accession>
<sequence>MTDKKLFTSGNEGLGQLVKKARRKSLIKSLIISIIASMVVLFSLYWLGSHVLQRAIDQSGDKALWSMVSGANVEGTGASYTYSLFSAIETRDMEKYIDGVSLNWGAEETEYTMFGTKKPLSSVTSTSTTHEEGERPISYFQGERVIEFFHPEVSYKEVYDDRPLLDNIPEYMVAEMAYSFDQAYSLEEVIDVFGDQLEWYWVDTYTDEEITDFNEMNSVREEEGVVFDHLHTLMGSWVRGYPYAGLSAEDSAQSFIHTIEYLQEETNEFEYEINQLINAITNEGEKEFAPENIEIIGVVVTGRADELSQFNEVDFIRGATLGATAKKFD</sequence>
<feature type="domain" description="Sigma factor regulator C-terminal" evidence="2">
    <location>
        <begin position="165"/>
        <end position="322"/>
    </location>
</feature>
<keyword evidence="1" id="KW-0812">Transmembrane</keyword>
<keyword evidence="1" id="KW-1133">Transmembrane helix</keyword>
<keyword evidence="1" id="KW-0472">Membrane</keyword>
<feature type="transmembrane region" description="Helical" evidence="1">
    <location>
        <begin position="26"/>
        <end position="48"/>
    </location>
</feature>
<proteinExistence type="predicted"/>
<dbReference type="Proteomes" id="UP001285636">
    <property type="component" value="Unassembled WGS sequence"/>
</dbReference>
<dbReference type="InterPro" id="IPR025672">
    <property type="entry name" value="Sigma_reg_C_dom"/>
</dbReference>
<evidence type="ECO:0000259" key="2">
    <source>
        <dbReference type="Pfam" id="PF13791"/>
    </source>
</evidence>
<organism evidence="3 4">
    <name type="scientific">Alkalihalophilus pseudofirmus</name>
    <name type="common">Bacillus pseudofirmus</name>
    <dbReference type="NCBI Taxonomy" id="79885"/>
    <lineage>
        <taxon>Bacteria</taxon>
        <taxon>Bacillati</taxon>
        <taxon>Bacillota</taxon>
        <taxon>Bacilli</taxon>
        <taxon>Bacillales</taxon>
        <taxon>Bacillaceae</taxon>
        <taxon>Alkalihalophilus</taxon>
    </lineage>
</organism>
<dbReference type="EMBL" id="JAWJAY010000001">
    <property type="protein sequence ID" value="MDV2883630.1"/>
    <property type="molecule type" value="Genomic_DNA"/>
</dbReference>
<dbReference type="AlphaFoldDB" id="A0AAJ2KV80"/>
<dbReference type="RefSeq" id="WP_323465549.1">
    <property type="nucleotide sequence ID" value="NZ_CP144224.1"/>
</dbReference>
<protein>
    <submittedName>
        <fullName evidence="3">Anti sigma factor C-terminal domain-containing protein</fullName>
    </submittedName>
</protein>
<reference evidence="3" key="1">
    <citation type="submission" date="2023-10" db="EMBL/GenBank/DDBJ databases">
        <title>Screening of Alkalihalophilus pseudofirmusBZ-TG-HK211 and Its Alleviation of Salt Stress on Rapeseed Growth.</title>
        <authorList>
            <person name="Zhao B."/>
            <person name="Guo T."/>
        </authorList>
    </citation>
    <scope>NUCLEOTIDE SEQUENCE</scope>
    <source>
        <strain evidence="3">BZ-TG-HK211</strain>
    </source>
</reference>
<name>A0AAJ2KV80_ALKPS</name>
<gene>
    <name evidence="3" type="ORF">RYX45_00455</name>
</gene>
<evidence type="ECO:0000313" key="4">
    <source>
        <dbReference type="Proteomes" id="UP001285636"/>
    </source>
</evidence>
<comment type="caution">
    <text evidence="3">The sequence shown here is derived from an EMBL/GenBank/DDBJ whole genome shotgun (WGS) entry which is preliminary data.</text>
</comment>
<evidence type="ECO:0000256" key="1">
    <source>
        <dbReference type="SAM" id="Phobius"/>
    </source>
</evidence>
<evidence type="ECO:0000313" key="3">
    <source>
        <dbReference type="EMBL" id="MDV2883630.1"/>
    </source>
</evidence>